<dbReference type="Pfam" id="PF00700">
    <property type="entry name" value="Flagellin_C"/>
    <property type="match status" value="1"/>
</dbReference>
<dbReference type="GO" id="GO:0005198">
    <property type="term" value="F:structural molecule activity"/>
    <property type="evidence" value="ECO:0007669"/>
    <property type="project" value="UniProtKB-UniRule"/>
</dbReference>
<dbReference type="AlphaFoldDB" id="A0A1F7F562"/>
<dbReference type="PANTHER" id="PTHR42792">
    <property type="entry name" value="FLAGELLIN"/>
    <property type="match status" value="1"/>
</dbReference>
<keyword evidence="3" id="KW-0964">Secreted</keyword>
<dbReference type="PANTHER" id="PTHR42792:SF2">
    <property type="entry name" value="FLAGELLIN"/>
    <property type="match status" value="1"/>
</dbReference>
<feature type="domain" description="Flagellin C-terminal" evidence="5">
    <location>
        <begin position="195"/>
        <end position="279"/>
    </location>
</feature>
<dbReference type="SUPFAM" id="SSF64518">
    <property type="entry name" value="Phase 1 flagellin"/>
    <property type="match status" value="1"/>
</dbReference>
<comment type="caution">
    <text evidence="6">The sequence shown here is derived from an EMBL/GenBank/DDBJ whole genome shotgun (WGS) entry which is preliminary data.</text>
</comment>
<comment type="function">
    <text evidence="3">Flagellin is the subunit protein which polymerizes to form the filaments of bacterial flagella.</text>
</comment>
<dbReference type="GO" id="GO:0009288">
    <property type="term" value="C:bacterial-type flagellum"/>
    <property type="evidence" value="ECO:0007669"/>
    <property type="project" value="UniProtKB-SubCell"/>
</dbReference>
<dbReference type="InterPro" id="IPR042187">
    <property type="entry name" value="Flagellin_C_sub2"/>
</dbReference>
<accession>A0A1F7F562</accession>
<dbReference type="Pfam" id="PF00669">
    <property type="entry name" value="Flagellin_N"/>
    <property type="match status" value="1"/>
</dbReference>
<proteinExistence type="inferred from homology"/>
<dbReference type="Proteomes" id="UP000179243">
    <property type="component" value="Unassembled WGS sequence"/>
</dbReference>
<dbReference type="InterPro" id="IPR001029">
    <property type="entry name" value="Flagellin_N"/>
</dbReference>
<organism evidence="6 7">
    <name type="scientific">Candidatus Raymondbacteria bacterium RIFOXYD12_FULL_49_13</name>
    <dbReference type="NCBI Taxonomy" id="1817890"/>
    <lineage>
        <taxon>Bacteria</taxon>
        <taxon>Raymondiibacteriota</taxon>
    </lineage>
</organism>
<reference evidence="6 7" key="1">
    <citation type="journal article" date="2016" name="Nat. Commun.">
        <title>Thousands of microbial genomes shed light on interconnected biogeochemical processes in an aquifer system.</title>
        <authorList>
            <person name="Anantharaman K."/>
            <person name="Brown C.T."/>
            <person name="Hug L.A."/>
            <person name="Sharon I."/>
            <person name="Castelle C.J."/>
            <person name="Probst A.J."/>
            <person name="Thomas B.C."/>
            <person name="Singh A."/>
            <person name="Wilkins M.J."/>
            <person name="Karaoz U."/>
            <person name="Brodie E.L."/>
            <person name="Williams K.H."/>
            <person name="Hubbard S.S."/>
            <person name="Banfield J.F."/>
        </authorList>
    </citation>
    <scope>NUCLEOTIDE SEQUENCE [LARGE SCALE GENOMIC DNA]</scope>
</reference>
<evidence type="ECO:0000256" key="2">
    <source>
        <dbReference type="ARBA" id="ARBA00023143"/>
    </source>
</evidence>
<protein>
    <recommendedName>
        <fullName evidence="3">Flagellin</fullName>
    </recommendedName>
</protein>
<dbReference type="InterPro" id="IPR046358">
    <property type="entry name" value="Flagellin_C"/>
</dbReference>
<evidence type="ECO:0000256" key="1">
    <source>
        <dbReference type="ARBA" id="ARBA00005709"/>
    </source>
</evidence>
<evidence type="ECO:0000259" key="4">
    <source>
        <dbReference type="Pfam" id="PF00669"/>
    </source>
</evidence>
<dbReference type="PRINTS" id="PR00207">
    <property type="entry name" value="FLAGELLIN"/>
</dbReference>
<evidence type="ECO:0000259" key="5">
    <source>
        <dbReference type="Pfam" id="PF00700"/>
    </source>
</evidence>
<evidence type="ECO:0000313" key="7">
    <source>
        <dbReference type="Proteomes" id="UP000179243"/>
    </source>
</evidence>
<dbReference type="Gene3D" id="1.20.1330.10">
    <property type="entry name" value="f41 fragment of flagellin, N-terminal domain"/>
    <property type="match status" value="1"/>
</dbReference>
<evidence type="ECO:0000256" key="3">
    <source>
        <dbReference type="RuleBase" id="RU362073"/>
    </source>
</evidence>
<comment type="similarity">
    <text evidence="1 3">Belongs to the bacterial flagellin family.</text>
</comment>
<dbReference type="Gene3D" id="6.10.10.10">
    <property type="entry name" value="Flagellar export chaperone, C-terminal domain"/>
    <property type="match status" value="1"/>
</dbReference>
<dbReference type="GO" id="GO:0005576">
    <property type="term" value="C:extracellular region"/>
    <property type="evidence" value="ECO:0007669"/>
    <property type="project" value="UniProtKB-SubCell"/>
</dbReference>
<gene>
    <name evidence="6" type="ORF">A2519_22885</name>
</gene>
<dbReference type="InterPro" id="IPR001492">
    <property type="entry name" value="Flagellin"/>
</dbReference>
<feature type="domain" description="Flagellin N-terminal" evidence="4">
    <location>
        <begin position="3"/>
        <end position="138"/>
    </location>
</feature>
<comment type="subcellular location">
    <subcellularLocation>
        <location evidence="3">Secreted</location>
    </subcellularLocation>
    <subcellularLocation>
        <location evidence="3">Bacterial flagellum</location>
    </subcellularLocation>
</comment>
<sequence length="280" mass="29656">MRINHNISAMITTGALDTVGRSLNKSLERLSTGLRINRASDDAAGLAVSEQLRTQINGMDAAKRNASDGISLLQIAEGAANEVSSMLQRMRELAVQSTNDTLTSTERTYTNQEYQALMSEIDRITNVTQYNGMTLLDGGSSSFGATGSSSCILHIGPNSGSINEMTVSITSTSTGALGLTSSSISSQTRAASALTSIDTAIQSVNSMRSQIGAYVNRLEHAINNLDNQSHNTQAAESVIRDVDFAAETTTFTRNQIMTQSALAMLAQANAAPQAIISLLQ</sequence>
<keyword evidence="2 3" id="KW-0975">Bacterial flagellum</keyword>
<name>A0A1F7F562_UNCRA</name>
<evidence type="ECO:0000313" key="6">
    <source>
        <dbReference type="EMBL" id="OGK01722.1"/>
    </source>
</evidence>
<dbReference type="EMBL" id="MFYX01000120">
    <property type="protein sequence ID" value="OGK01722.1"/>
    <property type="molecule type" value="Genomic_DNA"/>
</dbReference>